<reference evidence="3" key="1">
    <citation type="journal article" date="2019" name="Int. J. Syst. Evol. Microbiol.">
        <title>The Global Catalogue of Microorganisms (GCM) 10K type strain sequencing project: providing services to taxonomists for standard genome sequencing and annotation.</title>
        <authorList>
            <consortium name="The Broad Institute Genomics Platform"/>
            <consortium name="The Broad Institute Genome Sequencing Center for Infectious Disease"/>
            <person name="Wu L."/>
            <person name="Ma J."/>
        </authorList>
    </citation>
    <scope>NUCLEOTIDE SEQUENCE [LARGE SCALE GENOMIC DNA]</scope>
    <source>
        <strain evidence="3">NBRC 108730</strain>
    </source>
</reference>
<feature type="transmembrane region" description="Helical" evidence="1">
    <location>
        <begin position="94"/>
        <end position="114"/>
    </location>
</feature>
<keyword evidence="1" id="KW-0812">Transmembrane</keyword>
<keyword evidence="1" id="KW-0472">Membrane</keyword>
<proteinExistence type="predicted"/>
<gene>
    <name evidence="2" type="ORF">GCM10025868_35410</name>
</gene>
<name>A0ABQ6JL48_9ACTN</name>
<feature type="transmembrane region" description="Helical" evidence="1">
    <location>
        <begin position="192"/>
        <end position="214"/>
    </location>
</feature>
<accession>A0ABQ6JL48</accession>
<dbReference type="Proteomes" id="UP001157017">
    <property type="component" value="Unassembled WGS sequence"/>
</dbReference>
<feature type="transmembrane region" description="Helical" evidence="1">
    <location>
        <begin position="126"/>
        <end position="147"/>
    </location>
</feature>
<keyword evidence="3" id="KW-1185">Reference proteome</keyword>
<evidence type="ECO:0000313" key="2">
    <source>
        <dbReference type="EMBL" id="GMA88291.1"/>
    </source>
</evidence>
<comment type="caution">
    <text evidence="2">The sequence shown here is derived from an EMBL/GenBank/DDBJ whole genome shotgun (WGS) entry which is preliminary data.</text>
</comment>
<protein>
    <submittedName>
        <fullName evidence="2">Uncharacterized protein</fullName>
    </submittedName>
</protein>
<dbReference type="EMBL" id="BSUZ01000001">
    <property type="protein sequence ID" value="GMA88291.1"/>
    <property type="molecule type" value="Genomic_DNA"/>
</dbReference>
<feature type="transmembrane region" description="Helical" evidence="1">
    <location>
        <begin position="220"/>
        <end position="239"/>
    </location>
</feature>
<sequence>MTALSIWMRRCTAARAFPALVAFALVVVYSRGGWQYEWGWGLERAGSAAGLLAVVAAGLAAHDRARLAHPTLTSLAAAAPRGQRGLLASAASTWIVHVCAWLVAVLVVAVRVLGHAPGGAPDPLEPGAAPVALAAGTALGTMVGALLPNLAAGPVATIATYLLALFGLGNGPDLFRPGDAVGTLIGLRPDPVLVIGAVVVHMALALASLSVAVAGTSVVTWPRAVAVVTALVLVVAGVAQDRQGDREAYVDAGWGTTCTGTSVVVCGPTDGGTVLRLTQRSLADAIDRLGPSGIAWQMRYRYEDGAVDPTGSGVVEVSPETFVDERLSADEIGLALGRPRMCAGFGDPGDEALLNDVSRVMDWVTHVLDAPVVPPAPAEVKAAYAALSTCPLATAGAQP</sequence>
<evidence type="ECO:0000256" key="1">
    <source>
        <dbReference type="SAM" id="Phobius"/>
    </source>
</evidence>
<organism evidence="2 3">
    <name type="scientific">Angustibacter aerolatus</name>
    <dbReference type="NCBI Taxonomy" id="1162965"/>
    <lineage>
        <taxon>Bacteria</taxon>
        <taxon>Bacillati</taxon>
        <taxon>Actinomycetota</taxon>
        <taxon>Actinomycetes</taxon>
        <taxon>Kineosporiales</taxon>
        <taxon>Kineosporiaceae</taxon>
    </lineage>
</organism>
<evidence type="ECO:0000313" key="3">
    <source>
        <dbReference type="Proteomes" id="UP001157017"/>
    </source>
</evidence>
<keyword evidence="1" id="KW-1133">Transmembrane helix</keyword>
<feature type="transmembrane region" description="Helical" evidence="1">
    <location>
        <begin position="153"/>
        <end position="171"/>
    </location>
</feature>